<comment type="caution">
    <text evidence="2">The sequence shown here is derived from an EMBL/GenBank/DDBJ whole genome shotgun (WGS) entry which is preliminary data.</text>
</comment>
<dbReference type="AlphaFoldDB" id="A0A2W4UGG8"/>
<dbReference type="EMBL" id="QBMC01000034">
    <property type="protein sequence ID" value="PZO20043.1"/>
    <property type="molecule type" value="Genomic_DNA"/>
</dbReference>
<organism evidence="2 3">
    <name type="scientific">Leptolyngbya foveolarum</name>
    <dbReference type="NCBI Taxonomy" id="47253"/>
    <lineage>
        <taxon>Bacteria</taxon>
        <taxon>Bacillati</taxon>
        <taxon>Cyanobacteriota</taxon>
        <taxon>Cyanophyceae</taxon>
        <taxon>Leptolyngbyales</taxon>
        <taxon>Leptolyngbyaceae</taxon>
        <taxon>Leptolyngbya group</taxon>
        <taxon>Leptolyngbya</taxon>
    </lineage>
</organism>
<name>A0A2W4UGG8_9CYAN</name>
<proteinExistence type="predicted"/>
<feature type="region of interest" description="Disordered" evidence="1">
    <location>
        <begin position="1"/>
        <end position="39"/>
    </location>
</feature>
<sequence>MTILNGTQDTPSATGPTGDNDDFTNKSTPTPPAGTNPTAVFDPASVIFNNSLSNPAGAGFIASTTIEPLAPSVAAQAAGVPVGTYGADTDIPDGTEVTIRAGGNSATYTYTSTGGFVLNPGNTPVNVGDVTAGSEVDYTVEVNLPANTAQLGRVIN</sequence>
<evidence type="ECO:0000313" key="3">
    <source>
        <dbReference type="Proteomes" id="UP000249354"/>
    </source>
</evidence>
<evidence type="ECO:0000313" key="2">
    <source>
        <dbReference type="EMBL" id="PZO20043.1"/>
    </source>
</evidence>
<reference evidence="3" key="1">
    <citation type="submission" date="2018-04" db="EMBL/GenBank/DDBJ databases">
        <authorList>
            <person name="Cornet L."/>
        </authorList>
    </citation>
    <scope>NUCLEOTIDE SEQUENCE [LARGE SCALE GENOMIC DNA]</scope>
</reference>
<reference evidence="2 3" key="2">
    <citation type="submission" date="2018-06" db="EMBL/GenBank/DDBJ databases">
        <title>Metagenomic assembly of (sub)arctic Cyanobacteria and their associated microbiome from non-axenic cultures.</title>
        <authorList>
            <person name="Baurain D."/>
        </authorList>
    </citation>
    <scope>NUCLEOTIDE SEQUENCE [LARGE SCALE GENOMIC DNA]</scope>
    <source>
        <strain evidence="2">ULC129bin1</strain>
    </source>
</reference>
<feature type="compositionally biased region" description="Polar residues" evidence="1">
    <location>
        <begin position="1"/>
        <end position="17"/>
    </location>
</feature>
<gene>
    <name evidence="2" type="ORF">DCF25_07170</name>
</gene>
<evidence type="ECO:0000256" key="1">
    <source>
        <dbReference type="SAM" id="MobiDB-lite"/>
    </source>
</evidence>
<protein>
    <submittedName>
        <fullName evidence="2">Uncharacterized protein</fullName>
    </submittedName>
</protein>
<accession>A0A2W4UGG8</accession>
<dbReference type="Proteomes" id="UP000249354">
    <property type="component" value="Unassembled WGS sequence"/>
</dbReference>